<dbReference type="AlphaFoldDB" id="A0A3H6GXA7"/>
<gene>
    <name evidence="3" type="ORF">EAK82_27705</name>
    <name evidence="2" type="ORF">ND68_23070</name>
</gene>
<dbReference type="EMBL" id="RVIJ01000071">
    <property type="protein sequence ID" value="MLW03874.1"/>
    <property type="molecule type" value="Genomic_DNA"/>
</dbReference>
<dbReference type="EMBL" id="AAGKWS010000014">
    <property type="protein sequence ID" value="EBP1765207.1"/>
    <property type="molecule type" value="Genomic_DNA"/>
</dbReference>
<sequence>MSRETVPSVVILGEDWTLTAAVRGLISERWPGVVTAEAGSPAGLSAWLERYPAAGVLLCLRPHESLPWLDSLSPLLWDRAVRVVSPTVWYSDRMVLGYLGYRRAVSTDTLTGWLPGRQGAGRCKGGHPLSGFMDEVVRGAEKRRGGQELPVPGRMSRTRTACLVREVQKESLRMLPAQVTARQWFILCRLTDGMKGGQVAALTGLQEKTVSLYRRHVLCALGMEEVKSGMPLYRGVMVRESLQRYPSGAGLTENRYGQPGREERMADKEGEV</sequence>
<evidence type="ECO:0000313" key="2">
    <source>
        <dbReference type="EMBL" id="EBP1765207.1"/>
    </source>
</evidence>
<dbReference type="Proteomes" id="UP000839924">
    <property type="component" value="Unassembled WGS sequence"/>
</dbReference>
<dbReference type="GO" id="GO:0003677">
    <property type="term" value="F:DNA binding"/>
    <property type="evidence" value="ECO:0007669"/>
    <property type="project" value="InterPro"/>
</dbReference>
<reference evidence="3" key="1">
    <citation type="submission" date="2018-10" db="EMBL/GenBank/DDBJ databases">
        <authorList>
            <consortium name="PulseNet: The National Subtyping Network for Foodborne Disease Surveillance"/>
            <person name="Tarr C.L."/>
            <person name="Trees E."/>
            <person name="Katz L.S."/>
            <person name="Carleton-Romer H.A."/>
            <person name="Stroika S."/>
            <person name="Kucerova Z."/>
            <person name="Roache K.F."/>
            <person name="Sabol A.L."/>
            <person name="Besser J."/>
            <person name="Gerner-Smidt P."/>
        </authorList>
    </citation>
    <scope>NUCLEOTIDE SEQUENCE [LARGE SCALE GENOMIC DNA]</scope>
    <source>
        <strain evidence="2">2012K-0227</strain>
        <strain evidence="3">PNUSAS038541</strain>
    </source>
</reference>
<evidence type="ECO:0000256" key="1">
    <source>
        <dbReference type="SAM" id="MobiDB-lite"/>
    </source>
</evidence>
<dbReference type="GO" id="GO:0006355">
    <property type="term" value="P:regulation of DNA-templated transcription"/>
    <property type="evidence" value="ECO:0007669"/>
    <property type="project" value="InterPro"/>
</dbReference>
<dbReference type="InterPro" id="IPR016032">
    <property type="entry name" value="Sig_transdc_resp-reg_C-effctor"/>
</dbReference>
<evidence type="ECO:0000313" key="3">
    <source>
        <dbReference type="EMBL" id="MLW03874.1"/>
    </source>
</evidence>
<feature type="region of interest" description="Disordered" evidence="1">
    <location>
        <begin position="249"/>
        <end position="272"/>
    </location>
</feature>
<name>A0A3H6GXA7_SALER</name>
<accession>A0A3H6GXA7</accession>
<protein>
    <submittedName>
        <fullName evidence="3">Uncharacterized protein</fullName>
    </submittedName>
</protein>
<proteinExistence type="predicted"/>
<dbReference type="Proteomes" id="UP000885392">
    <property type="component" value="Unassembled WGS sequence"/>
</dbReference>
<dbReference type="SUPFAM" id="SSF46894">
    <property type="entry name" value="C-terminal effector domain of the bipartite response regulators"/>
    <property type="match status" value="1"/>
</dbReference>
<organism evidence="3">
    <name type="scientific">Salmonella enterica</name>
    <name type="common">Salmonella choleraesuis</name>
    <dbReference type="NCBI Taxonomy" id="28901"/>
    <lineage>
        <taxon>Bacteria</taxon>
        <taxon>Pseudomonadati</taxon>
        <taxon>Pseudomonadota</taxon>
        <taxon>Gammaproteobacteria</taxon>
        <taxon>Enterobacterales</taxon>
        <taxon>Enterobacteriaceae</taxon>
        <taxon>Salmonella</taxon>
    </lineage>
</organism>
<comment type="caution">
    <text evidence="3">The sequence shown here is derived from an EMBL/GenBank/DDBJ whole genome shotgun (WGS) entry which is preliminary data.</text>
</comment>
<feature type="compositionally biased region" description="Basic and acidic residues" evidence="1">
    <location>
        <begin position="260"/>
        <end position="272"/>
    </location>
</feature>